<comment type="function">
    <text evidence="6">Induces local and distal defense responses (incompatible hypersensitive reaction) in plants from the solanaceae and cruciferae families. Elicits leaf necrosis and causes the accumulation of pathogenesis-related proteins. Might interact with the lipidic molecules of the plasma membrane.</text>
</comment>
<gene>
    <name evidence="9" type="ORF">Plil01_000045300</name>
</gene>
<evidence type="ECO:0000256" key="2">
    <source>
        <dbReference type="ARBA" id="ARBA00009544"/>
    </source>
</evidence>
<dbReference type="Gene3D" id="1.10.239.10">
    <property type="entry name" value="Elicitin domain"/>
    <property type="match status" value="1"/>
</dbReference>
<feature type="signal peptide" evidence="8">
    <location>
        <begin position="1"/>
        <end position="21"/>
    </location>
</feature>
<keyword evidence="4 6" id="KW-0928">Hypersensitive response elicitation</keyword>
<proteinExistence type="inferred from homology"/>
<sequence length="183" mass="18416">MKASFLSALAVASAIGVAVTATDCDITAIRTILSTGDKTKTILAANEDECLEDSGYDIFSITTFPTLDQAEAAQGSNACSNLVNLVNGQVNIDTQCILQLNGTTITYGKLISSFINGKTGNESDSGSGSVELPSESASGSESESESDSTSASASTSASTSGSATTALSFVTYGVIAAIAAALR</sequence>
<keyword evidence="8" id="KW-0732">Signal</keyword>
<comment type="caution">
    <text evidence="9">The sequence shown here is derived from an EMBL/GenBank/DDBJ whole genome shotgun (WGS) entry which is preliminary data.</text>
</comment>
<dbReference type="GO" id="GO:0052040">
    <property type="term" value="P:symbiont-mediated perturbation of host programmed cell death"/>
    <property type="evidence" value="ECO:0007669"/>
    <property type="project" value="UniProtKB-UniRule"/>
</dbReference>
<evidence type="ECO:0000256" key="5">
    <source>
        <dbReference type="ARBA" id="ARBA00023157"/>
    </source>
</evidence>
<evidence type="ECO:0000256" key="1">
    <source>
        <dbReference type="ARBA" id="ARBA00004613"/>
    </source>
</evidence>
<dbReference type="EMBL" id="BSXW01000012">
    <property type="protein sequence ID" value="GMF09560.1"/>
    <property type="molecule type" value="Genomic_DNA"/>
</dbReference>
<dbReference type="Proteomes" id="UP001165083">
    <property type="component" value="Unassembled WGS sequence"/>
</dbReference>
<evidence type="ECO:0000313" key="10">
    <source>
        <dbReference type="Proteomes" id="UP001165083"/>
    </source>
</evidence>
<dbReference type="AlphaFoldDB" id="A0A9W6TBX6"/>
<keyword evidence="10" id="KW-1185">Reference proteome</keyword>
<dbReference type="InterPro" id="IPR002200">
    <property type="entry name" value="Elicitin"/>
</dbReference>
<protein>
    <recommendedName>
        <fullName evidence="6">Elicitin</fullName>
    </recommendedName>
</protein>
<dbReference type="GO" id="GO:0005576">
    <property type="term" value="C:extracellular region"/>
    <property type="evidence" value="ECO:0007669"/>
    <property type="project" value="UniProtKB-SubCell"/>
</dbReference>
<feature type="chain" id="PRO_5040976617" description="Elicitin" evidence="8">
    <location>
        <begin position="22"/>
        <end position="183"/>
    </location>
</feature>
<keyword evidence="5 6" id="KW-1015">Disulfide bond</keyword>
<dbReference type="SUPFAM" id="SSF48647">
    <property type="entry name" value="Fungal elicitin"/>
    <property type="match status" value="1"/>
</dbReference>
<evidence type="ECO:0000256" key="4">
    <source>
        <dbReference type="ARBA" id="ARBA00022978"/>
    </source>
</evidence>
<keyword evidence="3 6" id="KW-0964">Secreted</keyword>
<feature type="region of interest" description="Disordered" evidence="7">
    <location>
        <begin position="120"/>
        <end position="162"/>
    </location>
</feature>
<name>A0A9W6TBX6_9STRA</name>
<organism evidence="9 10">
    <name type="scientific">Phytophthora lilii</name>
    <dbReference type="NCBI Taxonomy" id="2077276"/>
    <lineage>
        <taxon>Eukaryota</taxon>
        <taxon>Sar</taxon>
        <taxon>Stramenopiles</taxon>
        <taxon>Oomycota</taxon>
        <taxon>Peronosporomycetes</taxon>
        <taxon>Peronosporales</taxon>
        <taxon>Peronosporaceae</taxon>
        <taxon>Phytophthora</taxon>
    </lineage>
</organism>
<evidence type="ECO:0000256" key="8">
    <source>
        <dbReference type="SAM" id="SignalP"/>
    </source>
</evidence>
<dbReference type="InterPro" id="IPR036470">
    <property type="entry name" value="Elicitin_sf"/>
</dbReference>
<comment type="subcellular location">
    <subcellularLocation>
        <location evidence="1 6">Secreted</location>
    </subcellularLocation>
</comment>
<evidence type="ECO:0000256" key="3">
    <source>
        <dbReference type="ARBA" id="ARBA00022525"/>
    </source>
</evidence>
<comment type="similarity">
    <text evidence="2 6">Belongs to the elicitin family.</text>
</comment>
<evidence type="ECO:0000313" key="9">
    <source>
        <dbReference type="EMBL" id="GMF09560.1"/>
    </source>
</evidence>
<dbReference type="Pfam" id="PF00964">
    <property type="entry name" value="Elicitin"/>
    <property type="match status" value="1"/>
</dbReference>
<reference evidence="9" key="1">
    <citation type="submission" date="2023-04" db="EMBL/GenBank/DDBJ databases">
        <title>Phytophthora lilii NBRC 32176.</title>
        <authorList>
            <person name="Ichikawa N."/>
            <person name="Sato H."/>
            <person name="Tonouchi N."/>
        </authorList>
    </citation>
    <scope>NUCLEOTIDE SEQUENCE</scope>
    <source>
        <strain evidence="9">NBRC 32176</strain>
    </source>
</reference>
<feature type="compositionally biased region" description="Low complexity" evidence="7">
    <location>
        <begin position="134"/>
        <end position="162"/>
    </location>
</feature>
<accession>A0A9W6TBX6</accession>
<dbReference type="OrthoDB" id="127256at2759"/>
<evidence type="ECO:0000256" key="7">
    <source>
        <dbReference type="SAM" id="MobiDB-lite"/>
    </source>
</evidence>
<evidence type="ECO:0000256" key="6">
    <source>
        <dbReference type="RuleBase" id="RU368111"/>
    </source>
</evidence>